<gene>
    <name evidence="2" type="primary">LOC108080593</name>
</gene>
<dbReference type="AlphaFoldDB" id="A0A6P4IQY1"/>
<evidence type="ECO:0000313" key="1">
    <source>
        <dbReference type="Proteomes" id="UP001652661"/>
    </source>
</evidence>
<dbReference type="Gene3D" id="3.80.10.10">
    <property type="entry name" value="Ribonuclease Inhibitor"/>
    <property type="match status" value="1"/>
</dbReference>
<dbReference type="SUPFAM" id="SSF52047">
    <property type="entry name" value="RNI-like"/>
    <property type="match status" value="1"/>
</dbReference>
<dbReference type="InterPro" id="IPR032675">
    <property type="entry name" value="LRR_dom_sf"/>
</dbReference>
<keyword evidence="1" id="KW-1185">Reference proteome</keyword>
<dbReference type="OrthoDB" id="7860491at2759"/>
<sequence length="388" mass="45310">MQFSSHFAQFTSETLRKSSVIEMESKRNITDLPLEILDLLFGYCGDSTNKVYLAVTHPYLVQGFVYHCRNSIEYLYFNAEISLSFWRTILPVCGSYIKGIVRCIANNIDDHAELSDLISLHCTKLEKIKLFFVMDDISWVKSLICQVQSTLRDIELKVLLNKMNSKMLHEFPELPLLERLCIFNIPVDNYYHIRKFENLVELQIGCSDIGIDIDILVLCAPLKKLRIMHLRDVRIIATEQNEVHLSVIPLEELLLSGCEILIEFPACFKLKTIDLMDNVEKNVGALEQLIFSQERSLESLSFERFLNNEIFIDIIQSFPKLRYLYLPVLNVKIDLEFVRQIVDILRGNGVTPKNPFVLKVNQYNRKYKHLLRWLKFISHPELIKVEYL</sequence>
<accession>A0A6P4IQY1</accession>
<reference evidence="2" key="1">
    <citation type="submission" date="2025-08" db="UniProtKB">
        <authorList>
            <consortium name="RefSeq"/>
        </authorList>
    </citation>
    <scope>IDENTIFICATION</scope>
    <source>
        <strain evidence="2">14028-0561.14</strain>
        <tissue evidence="2">Whole fly</tissue>
    </source>
</reference>
<name>A0A6P4IQY1_DROKI</name>
<evidence type="ECO:0000313" key="2">
    <source>
        <dbReference type="RefSeq" id="XP_017030890.2"/>
    </source>
</evidence>
<proteinExistence type="predicted"/>
<dbReference type="GeneID" id="108080593"/>
<organism evidence="1 2">
    <name type="scientific">Drosophila kikkawai</name>
    <name type="common">Fruit fly</name>
    <dbReference type="NCBI Taxonomy" id="30033"/>
    <lineage>
        <taxon>Eukaryota</taxon>
        <taxon>Metazoa</taxon>
        <taxon>Ecdysozoa</taxon>
        <taxon>Arthropoda</taxon>
        <taxon>Hexapoda</taxon>
        <taxon>Insecta</taxon>
        <taxon>Pterygota</taxon>
        <taxon>Neoptera</taxon>
        <taxon>Endopterygota</taxon>
        <taxon>Diptera</taxon>
        <taxon>Brachycera</taxon>
        <taxon>Muscomorpha</taxon>
        <taxon>Ephydroidea</taxon>
        <taxon>Drosophilidae</taxon>
        <taxon>Drosophila</taxon>
        <taxon>Sophophora</taxon>
    </lineage>
</organism>
<dbReference type="RefSeq" id="XP_017030890.2">
    <property type="nucleotide sequence ID" value="XM_017175401.3"/>
</dbReference>
<evidence type="ECO:0008006" key="3">
    <source>
        <dbReference type="Google" id="ProtNLM"/>
    </source>
</evidence>
<dbReference type="Proteomes" id="UP001652661">
    <property type="component" value="Chromosome 3L"/>
</dbReference>
<protein>
    <recommendedName>
        <fullName evidence="3">F-box domain-containing protein</fullName>
    </recommendedName>
</protein>